<protein>
    <recommendedName>
        <fullName evidence="4">Putative HNH nuclease YajD</fullName>
    </recommendedName>
</protein>
<keyword evidence="2" id="KW-0378">Hydrolase</keyword>
<keyword evidence="1" id="KW-0540">Nuclease</keyword>
<dbReference type="GO" id="GO:0008270">
    <property type="term" value="F:zinc ion binding"/>
    <property type="evidence" value="ECO:0007669"/>
    <property type="project" value="InterPro"/>
</dbReference>
<evidence type="ECO:0000256" key="3">
    <source>
        <dbReference type="ARBA" id="ARBA00038412"/>
    </source>
</evidence>
<evidence type="ECO:0000256" key="2">
    <source>
        <dbReference type="ARBA" id="ARBA00022801"/>
    </source>
</evidence>
<reference evidence="6 7" key="1">
    <citation type="journal article" date="2017" name="Antonie Van Leeuwenhoek">
        <title>Rhizobium rhizosphaerae sp. nov., a novel species isolated from rice rhizosphere.</title>
        <authorList>
            <person name="Zhao J.J."/>
            <person name="Zhang J."/>
            <person name="Zhang R.J."/>
            <person name="Zhang C.W."/>
            <person name="Yin H.Q."/>
            <person name="Zhang X.X."/>
        </authorList>
    </citation>
    <scope>NUCLEOTIDE SEQUENCE [LARGE SCALE GENOMIC DNA]</scope>
    <source>
        <strain evidence="6 7">S18K6</strain>
    </source>
</reference>
<name>A0AAV3UWY0_9ALTE</name>
<evidence type="ECO:0000313" key="6">
    <source>
        <dbReference type="EMBL" id="GAC09520.1"/>
    </source>
</evidence>
<accession>A0AAV3UWY0</accession>
<dbReference type="GO" id="GO:0005829">
    <property type="term" value="C:cytosol"/>
    <property type="evidence" value="ECO:0007669"/>
    <property type="project" value="TreeGrafter"/>
</dbReference>
<dbReference type="CDD" id="cd00085">
    <property type="entry name" value="HNHc"/>
    <property type="match status" value="1"/>
</dbReference>
<dbReference type="SMART" id="SM00507">
    <property type="entry name" value="HNHc"/>
    <property type="match status" value="1"/>
</dbReference>
<sequence length="125" mass="14091">MPIRPGKACRKTGCPNIATHTQHQGYCEQHKDSAGWYANEKAKGNRHQRGYGKDWQQLREIVLQRDKAICQAHKRQGQIVSGNHVDHIKPKSMGGTDSLTNLEVLCSRCHNEKTANERTRGTGVF</sequence>
<dbReference type="InterPro" id="IPR002711">
    <property type="entry name" value="HNH"/>
</dbReference>
<dbReference type="GO" id="GO:0016787">
    <property type="term" value="F:hydrolase activity"/>
    <property type="evidence" value="ECO:0007669"/>
    <property type="project" value="UniProtKB-KW"/>
</dbReference>
<dbReference type="InterPro" id="IPR003615">
    <property type="entry name" value="HNH_nuc"/>
</dbReference>
<dbReference type="PANTHER" id="PTHR41286:SF1">
    <property type="entry name" value="HNH NUCLEASE YAJD-RELATED"/>
    <property type="match status" value="1"/>
</dbReference>
<organism evidence="6 7">
    <name type="scientific">Paraglaciecola chathamensis S18K6</name>
    <dbReference type="NCBI Taxonomy" id="1127672"/>
    <lineage>
        <taxon>Bacteria</taxon>
        <taxon>Pseudomonadati</taxon>
        <taxon>Pseudomonadota</taxon>
        <taxon>Gammaproteobacteria</taxon>
        <taxon>Alteromonadales</taxon>
        <taxon>Alteromonadaceae</taxon>
        <taxon>Paraglaciecola</taxon>
    </lineage>
</organism>
<feature type="domain" description="HNH nuclease" evidence="5">
    <location>
        <begin position="57"/>
        <end position="111"/>
    </location>
</feature>
<evidence type="ECO:0000256" key="1">
    <source>
        <dbReference type="ARBA" id="ARBA00022722"/>
    </source>
</evidence>
<dbReference type="Gene3D" id="1.10.30.50">
    <property type="match status" value="1"/>
</dbReference>
<dbReference type="Proteomes" id="UP000006320">
    <property type="component" value="Unassembled WGS sequence"/>
</dbReference>
<dbReference type="AlphaFoldDB" id="A0AAV3UWY0"/>
<evidence type="ECO:0000259" key="5">
    <source>
        <dbReference type="SMART" id="SM00507"/>
    </source>
</evidence>
<dbReference type="RefSeq" id="WP_007986666.1">
    <property type="nucleotide sequence ID" value="NZ_BAEM01000022.1"/>
</dbReference>
<comment type="caution">
    <text evidence="6">The sequence shown here is derived from an EMBL/GenBank/DDBJ whole genome shotgun (WGS) entry which is preliminary data.</text>
</comment>
<dbReference type="EMBL" id="BAEM01000022">
    <property type="protein sequence ID" value="GAC09520.1"/>
    <property type="molecule type" value="Genomic_DNA"/>
</dbReference>
<comment type="similarity">
    <text evidence="3">Belongs to the HNH nuclease family.</text>
</comment>
<proteinExistence type="inferred from homology"/>
<dbReference type="GO" id="GO:0003676">
    <property type="term" value="F:nucleic acid binding"/>
    <property type="evidence" value="ECO:0007669"/>
    <property type="project" value="InterPro"/>
</dbReference>
<dbReference type="PANTHER" id="PTHR41286">
    <property type="entry name" value="HNH NUCLEASE YAJD-RELATED"/>
    <property type="match status" value="1"/>
</dbReference>
<gene>
    <name evidence="6" type="ORF">GCHA_1566</name>
</gene>
<dbReference type="GO" id="GO:0004519">
    <property type="term" value="F:endonuclease activity"/>
    <property type="evidence" value="ECO:0007669"/>
    <property type="project" value="UniProtKB-KW"/>
</dbReference>
<evidence type="ECO:0000256" key="4">
    <source>
        <dbReference type="ARBA" id="ARBA00040194"/>
    </source>
</evidence>
<evidence type="ECO:0000313" key="7">
    <source>
        <dbReference type="Proteomes" id="UP000006320"/>
    </source>
</evidence>
<keyword evidence="6" id="KW-0255">Endonuclease</keyword>
<dbReference type="Pfam" id="PF01844">
    <property type="entry name" value="HNH"/>
    <property type="match status" value="1"/>
</dbReference>